<dbReference type="AlphaFoldDB" id="A0AAI8YFR0"/>
<accession>A0AAI8YFR0</accession>
<reference evidence="2" key="1">
    <citation type="submission" date="2023-10" db="EMBL/GenBank/DDBJ databases">
        <authorList>
            <person name="Hackl T."/>
        </authorList>
    </citation>
    <scope>NUCLEOTIDE SEQUENCE</scope>
</reference>
<sequence length="374" mass="41491">MASTGAIDVYDTILRFGDYYQRRYFLETNSMKPVHKTLSAEDVAYYQQILDSPDLSAVFEKNLHLDLGFFYGVRDQIQSILRVWDAVLTEKVRYDAEGWPSTNRQFIKSFFLCLYTVPAQIKIGYFGPSMQHNAGTYSYPEGLPIILSEEDAPLENDVESGSASSFGAFVEANFPADHTNGEGPEVHESQASDFYRDATYGARALSPLSGKHDVISVSSDDSEDSVGGASLDPYARGPLAETIQPDNLAWGGGMATLDPRELVFGDMGGLEEEVFEPGFHFHNSLPQLEASALQGSSITNNRDTQPLLHDASKRWEHGGGQRGRVSKRIAVPRKRKLAELDSPQECRRAMPSAMHRNIAKGRARRDRQSEASPE</sequence>
<name>A0AAI8YFR0_9PEZI</name>
<protein>
    <submittedName>
        <fullName evidence="2">Uu.00g130170.m01.CDS01</fullName>
    </submittedName>
</protein>
<keyword evidence="3" id="KW-1185">Reference proteome</keyword>
<feature type="region of interest" description="Disordered" evidence="1">
    <location>
        <begin position="315"/>
        <end position="374"/>
    </location>
</feature>
<dbReference type="Proteomes" id="UP001295740">
    <property type="component" value="Unassembled WGS sequence"/>
</dbReference>
<proteinExistence type="predicted"/>
<dbReference type="EMBL" id="CAUWAG010000007">
    <property type="protein sequence ID" value="CAJ2505623.1"/>
    <property type="molecule type" value="Genomic_DNA"/>
</dbReference>
<organism evidence="2 3">
    <name type="scientific">Anthostomella pinea</name>
    <dbReference type="NCBI Taxonomy" id="933095"/>
    <lineage>
        <taxon>Eukaryota</taxon>
        <taxon>Fungi</taxon>
        <taxon>Dikarya</taxon>
        <taxon>Ascomycota</taxon>
        <taxon>Pezizomycotina</taxon>
        <taxon>Sordariomycetes</taxon>
        <taxon>Xylariomycetidae</taxon>
        <taxon>Xylariales</taxon>
        <taxon>Xylariaceae</taxon>
        <taxon>Anthostomella</taxon>
    </lineage>
</organism>
<evidence type="ECO:0000313" key="3">
    <source>
        <dbReference type="Proteomes" id="UP001295740"/>
    </source>
</evidence>
<gene>
    <name evidence="2" type="ORF">KHLLAP_LOCUS6091</name>
</gene>
<comment type="caution">
    <text evidence="2">The sequence shown here is derived from an EMBL/GenBank/DDBJ whole genome shotgun (WGS) entry which is preliminary data.</text>
</comment>
<feature type="compositionally biased region" description="Basic residues" evidence="1">
    <location>
        <begin position="324"/>
        <end position="336"/>
    </location>
</feature>
<evidence type="ECO:0000313" key="2">
    <source>
        <dbReference type="EMBL" id="CAJ2505623.1"/>
    </source>
</evidence>
<evidence type="ECO:0000256" key="1">
    <source>
        <dbReference type="SAM" id="MobiDB-lite"/>
    </source>
</evidence>